<evidence type="ECO:0000256" key="1">
    <source>
        <dbReference type="ARBA" id="ARBA00001946"/>
    </source>
</evidence>
<sequence>MIESWQEYRLINNELERLVNSVNTIPKVKKALKHVISAGGKRTRPLIVLLSAKLCGGDYKDVMDMALAVELIHTASLVHDDIIDRGVMRRNVKALHVEYDISLAILVGDWLISKSVELVSKYPSQIIKEFAKTGMMMSEGEVLDVYSPYERFTEDTYFKCITFKTASLFAYGAKNSAMVVCDDEKAWEKMFEYGLNLGIAYQLVDDLLEYMNSYVEKSSEVESITLPMIYEGRYGERTVDVILELIRDYANRSRSALEYFEDCEAKEKLSYLIDYMTFDLIRNRLSQYEDLSI</sequence>
<dbReference type="GO" id="GO:0046872">
    <property type="term" value="F:metal ion binding"/>
    <property type="evidence" value="ECO:0007669"/>
    <property type="project" value="UniProtKB-KW"/>
</dbReference>
<dbReference type="STRING" id="572546.Arcpr_1457"/>
<dbReference type="SUPFAM" id="SSF48576">
    <property type="entry name" value="Terpenoid synthases"/>
    <property type="match status" value="1"/>
</dbReference>
<accession>D2REG0</accession>
<name>D2REG0_ARCPA</name>
<evidence type="ECO:0000313" key="7">
    <source>
        <dbReference type="EMBL" id="ADB58504.1"/>
    </source>
</evidence>
<dbReference type="SFLD" id="SFLDG01017">
    <property type="entry name" value="Polyprenyl_Transferase_Like"/>
    <property type="match status" value="1"/>
</dbReference>
<dbReference type="GeneID" id="8740146"/>
<evidence type="ECO:0000256" key="3">
    <source>
        <dbReference type="ARBA" id="ARBA00022679"/>
    </source>
</evidence>
<dbReference type="InterPro" id="IPR008949">
    <property type="entry name" value="Isoprenoid_synthase_dom_sf"/>
</dbReference>
<evidence type="ECO:0000256" key="4">
    <source>
        <dbReference type="ARBA" id="ARBA00022723"/>
    </source>
</evidence>
<dbReference type="CDD" id="cd00685">
    <property type="entry name" value="Trans_IPPS_HT"/>
    <property type="match status" value="1"/>
</dbReference>
<dbReference type="RefSeq" id="WP_012940840.1">
    <property type="nucleotide sequence ID" value="NC_013741.1"/>
</dbReference>
<dbReference type="OrthoDB" id="106922at2157"/>
<keyword evidence="3 6" id="KW-0808">Transferase</keyword>
<protein>
    <submittedName>
        <fullName evidence="7">Polyprenyl synthetase</fullName>
    </submittedName>
</protein>
<dbReference type="PANTHER" id="PTHR12001">
    <property type="entry name" value="GERANYLGERANYL PYROPHOSPHATE SYNTHASE"/>
    <property type="match status" value="1"/>
</dbReference>
<dbReference type="PANTHER" id="PTHR12001:SF85">
    <property type="entry name" value="SHORT CHAIN ISOPRENYL DIPHOSPHATE SYNTHASE"/>
    <property type="match status" value="1"/>
</dbReference>
<dbReference type="HOGENOM" id="CLU_014015_2_0_2"/>
<dbReference type="GO" id="GO:0008299">
    <property type="term" value="P:isoprenoid biosynthetic process"/>
    <property type="evidence" value="ECO:0007669"/>
    <property type="project" value="InterPro"/>
</dbReference>
<proteinExistence type="inferred from homology"/>
<comment type="cofactor">
    <cofactor evidence="1">
        <name>Mg(2+)</name>
        <dbReference type="ChEBI" id="CHEBI:18420"/>
    </cofactor>
</comment>
<dbReference type="EMBL" id="CP001857">
    <property type="protein sequence ID" value="ADB58504.1"/>
    <property type="molecule type" value="Genomic_DNA"/>
</dbReference>
<organism evidence="7 8">
    <name type="scientific">Archaeoglobus profundus (strain DSM 5631 / JCM 9629 / NBRC 100127 / Av18)</name>
    <dbReference type="NCBI Taxonomy" id="572546"/>
    <lineage>
        <taxon>Archaea</taxon>
        <taxon>Methanobacteriati</taxon>
        <taxon>Methanobacteriota</taxon>
        <taxon>Archaeoglobi</taxon>
        <taxon>Archaeoglobales</taxon>
        <taxon>Archaeoglobaceae</taxon>
        <taxon>Archaeoglobus</taxon>
    </lineage>
</organism>
<evidence type="ECO:0000313" key="8">
    <source>
        <dbReference type="Proteomes" id="UP000001901"/>
    </source>
</evidence>
<dbReference type="AlphaFoldDB" id="D2REG0"/>
<comment type="similarity">
    <text evidence="2 6">Belongs to the FPP/GGPP synthase family.</text>
</comment>
<dbReference type="KEGG" id="apo:Arcpr_1457"/>
<dbReference type="eggNOG" id="arCOG01727">
    <property type="taxonomic scope" value="Archaea"/>
</dbReference>
<reference evidence="7 8" key="1">
    <citation type="journal article" date="2010" name="Stand. Genomic Sci.">
        <title>Complete genome sequence of Archaeoglobus profundus type strain (AV18).</title>
        <authorList>
            <person name="von Jan M."/>
            <person name="Lapidus A."/>
            <person name="Del Rio T.G."/>
            <person name="Copeland A."/>
            <person name="Tice H."/>
            <person name="Cheng J.F."/>
            <person name="Lucas S."/>
            <person name="Chen F."/>
            <person name="Nolan M."/>
            <person name="Goodwin L."/>
            <person name="Han C."/>
            <person name="Pitluck S."/>
            <person name="Liolios K."/>
            <person name="Ivanova N."/>
            <person name="Mavromatis K."/>
            <person name="Ovchinnikova G."/>
            <person name="Chertkov O."/>
            <person name="Pati A."/>
            <person name="Chen A."/>
            <person name="Palaniappan K."/>
            <person name="Land M."/>
            <person name="Hauser L."/>
            <person name="Chang Y.J."/>
            <person name="Jeffries C.D."/>
            <person name="Saunders E."/>
            <person name="Brettin T."/>
            <person name="Detter J.C."/>
            <person name="Chain P."/>
            <person name="Eichinger K."/>
            <person name="Huber H."/>
            <person name="Spring S."/>
            <person name="Rohde M."/>
            <person name="Goker M."/>
            <person name="Wirth R."/>
            <person name="Woyke T."/>
            <person name="Bristow J."/>
            <person name="Eisen J.A."/>
            <person name="Markowitz V."/>
            <person name="Hugenholtz P."/>
            <person name="Kyrpides N.C."/>
            <person name="Klenk H.P."/>
        </authorList>
    </citation>
    <scope>NUCLEOTIDE SEQUENCE [LARGE SCALE GENOMIC DNA]</scope>
    <source>
        <strain evidence="8">DSM 5631 / JCM 9629 / NBRC 100127 / Av18</strain>
    </source>
</reference>
<dbReference type="Gene3D" id="1.10.600.10">
    <property type="entry name" value="Farnesyl Diphosphate Synthase"/>
    <property type="match status" value="1"/>
</dbReference>
<dbReference type="Pfam" id="PF00348">
    <property type="entry name" value="polyprenyl_synt"/>
    <property type="match status" value="1"/>
</dbReference>
<evidence type="ECO:0000256" key="2">
    <source>
        <dbReference type="ARBA" id="ARBA00006706"/>
    </source>
</evidence>
<evidence type="ECO:0000256" key="6">
    <source>
        <dbReference type="RuleBase" id="RU004466"/>
    </source>
</evidence>
<dbReference type="InterPro" id="IPR000092">
    <property type="entry name" value="Polyprenyl_synt"/>
</dbReference>
<dbReference type="Proteomes" id="UP000001901">
    <property type="component" value="Chromosome"/>
</dbReference>
<gene>
    <name evidence="7" type="ordered locus">Arcpr_1457</name>
</gene>
<keyword evidence="5" id="KW-0460">Magnesium</keyword>
<evidence type="ECO:0000256" key="5">
    <source>
        <dbReference type="ARBA" id="ARBA00022842"/>
    </source>
</evidence>
<keyword evidence="8" id="KW-1185">Reference proteome</keyword>
<dbReference type="SFLD" id="SFLDS00005">
    <property type="entry name" value="Isoprenoid_Synthase_Type_I"/>
    <property type="match status" value="1"/>
</dbReference>
<dbReference type="PaxDb" id="572546-Arcpr_1457"/>
<keyword evidence="4" id="KW-0479">Metal-binding</keyword>
<dbReference type="GO" id="GO:0004659">
    <property type="term" value="F:prenyltransferase activity"/>
    <property type="evidence" value="ECO:0007669"/>
    <property type="project" value="InterPro"/>
</dbReference>